<evidence type="ECO:0000256" key="6">
    <source>
        <dbReference type="HAMAP-Rule" id="MF_00117"/>
    </source>
</evidence>
<dbReference type="STRING" id="1423796.FC24_GL002021"/>
<evidence type="ECO:0000256" key="3">
    <source>
        <dbReference type="ARBA" id="ARBA00023157"/>
    </source>
</evidence>
<comment type="function">
    <text evidence="6">Redox regulated molecular chaperone. Protects both thermally unfolding and oxidatively damaged proteins from irreversible aggregation. Plays an important role in the bacterial defense system toward oxidative stress.</text>
</comment>
<gene>
    <name evidence="6" type="primary">hslO</name>
    <name evidence="7" type="ORF">FC24_GL002021</name>
</gene>
<dbReference type="Gene3D" id="3.90.1280.10">
    <property type="entry name" value="HSP33 redox switch-like"/>
    <property type="match status" value="1"/>
</dbReference>
<evidence type="ECO:0000256" key="1">
    <source>
        <dbReference type="ARBA" id="ARBA00022490"/>
    </source>
</evidence>
<evidence type="ECO:0000313" key="7">
    <source>
        <dbReference type="EMBL" id="KRM99718.1"/>
    </source>
</evidence>
<protein>
    <recommendedName>
        <fullName evidence="6">33 kDa chaperonin</fullName>
    </recommendedName>
    <alternativeName>
        <fullName evidence="6">Heat shock protein 33 homolog</fullName>
        <shortName evidence="6">HSP33</shortName>
    </alternativeName>
</protein>
<dbReference type="Pfam" id="PF01430">
    <property type="entry name" value="HSP33"/>
    <property type="match status" value="1"/>
</dbReference>
<name>A0A0R2DG67_9LACO</name>
<dbReference type="GO" id="GO:0044183">
    <property type="term" value="F:protein folding chaperone"/>
    <property type="evidence" value="ECO:0007669"/>
    <property type="project" value="TreeGrafter"/>
</dbReference>
<dbReference type="PANTHER" id="PTHR30111">
    <property type="entry name" value="33 KDA CHAPERONIN"/>
    <property type="match status" value="1"/>
</dbReference>
<proteinExistence type="inferred from homology"/>
<dbReference type="InterPro" id="IPR000397">
    <property type="entry name" value="Heat_shock_Hsp33"/>
</dbReference>
<dbReference type="NCBIfam" id="NF001033">
    <property type="entry name" value="PRK00114.1"/>
    <property type="match status" value="1"/>
</dbReference>
<keyword evidence="2 6" id="KW-0862">Zinc</keyword>
<dbReference type="GO" id="GO:0005737">
    <property type="term" value="C:cytoplasm"/>
    <property type="evidence" value="ECO:0007669"/>
    <property type="project" value="UniProtKB-SubCell"/>
</dbReference>
<organism evidence="7 8">
    <name type="scientific">Loigolactobacillus rennini DSM 20253</name>
    <dbReference type="NCBI Taxonomy" id="1423796"/>
    <lineage>
        <taxon>Bacteria</taxon>
        <taxon>Bacillati</taxon>
        <taxon>Bacillota</taxon>
        <taxon>Bacilli</taxon>
        <taxon>Lactobacillales</taxon>
        <taxon>Lactobacillaceae</taxon>
        <taxon>Loigolactobacillus</taxon>
    </lineage>
</organism>
<comment type="similarity">
    <text evidence="6">Belongs to the HSP33 family.</text>
</comment>
<keyword evidence="1 6" id="KW-0963">Cytoplasm</keyword>
<dbReference type="SUPFAM" id="SSF64397">
    <property type="entry name" value="Hsp33 domain"/>
    <property type="match status" value="1"/>
</dbReference>
<dbReference type="PANTHER" id="PTHR30111:SF1">
    <property type="entry name" value="33 KDA CHAPERONIN"/>
    <property type="match status" value="1"/>
</dbReference>
<comment type="subcellular location">
    <subcellularLocation>
        <location evidence="6">Cytoplasm</location>
    </subcellularLocation>
</comment>
<evidence type="ECO:0000313" key="8">
    <source>
        <dbReference type="Proteomes" id="UP000051638"/>
    </source>
</evidence>
<dbReference type="PATRIC" id="fig|1423796.3.peg.2050"/>
<sequence>MKGQNKMTDYLVKSLAHQGMVRAYAVDASQLVAQAQQKHDTWPASSAALGRTLIATLLMSTAGLQDEQTLTAKVMGDGPVGAIIADGNAKGTVKGYIQNPHVNLPPNRQHHIDVRQAVGTKGKIAVTKDLGLEQPFTGQTPLVSGELGDDFTYYMAASEQIPSAVGVSVFVNPDNTIQVAGGFLIEMMPGATDEVAQSVEQKIKALPQLSELLLAGKTPEAILTAIFGTDLKILTKMPVAFKCDCSKARFGRSIASLDPAEIQAMIDEDHGAQAVCHFCGRKYQFDVAELKGLKQKALSKKP</sequence>
<evidence type="ECO:0000256" key="5">
    <source>
        <dbReference type="ARBA" id="ARBA00023284"/>
    </source>
</evidence>
<reference evidence="7 8" key="1">
    <citation type="journal article" date="2015" name="Genome Announc.">
        <title>Expanding the biotechnology potential of lactobacilli through comparative genomics of 213 strains and associated genera.</title>
        <authorList>
            <person name="Sun Z."/>
            <person name="Harris H.M."/>
            <person name="McCann A."/>
            <person name="Guo C."/>
            <person name="Argimon S."/>
            <person name="Zhang W."/>
            <person name="Yang X."/>
            <person name="Jeffery I.B."/>
            <person name="Cooney J.C."/>
            <person name="Kagawa T.F."/>
            <person name="Liu W."/>
            <person name="Song Y."/>
            <person name="Salvetti E."/>
            <person name="Wrobel A."/>
            <person name="Rasinkangas P."/>
            <person name="Parkhill J."/>
            <person name="Rea M.C."/>
            <person name="O'Sullivan O."/>
            <person name="Ritari J."/>
            <person name="Douillard F.P."/>
            <person name="Paul Ross R."/>
            <person name="Yang R."/>
            <person name="Briner A.E."/>
            <person name="Felis G.E."/>
            <person name="de Vos W.M."/>
            <person name="Barrangou R."/>
            <person name="Klaenhammer T.R."/>
            <person name="Caufield P.W."/>
            <person name="Cui Y."/>
            <person name="Zhang H."/>
            <person name="O'Toole P.W."/>
        </authorList>
    </citation>
    <scope>NUCLEOTIDE SEQUENCE [LARGE SCALE GENOMIC DNA]</scope>
    <source>
        <strain evidence="7 8">DSM 20253</strain>
    </source>
</reference>
<keyword evidence="8" id="KW-1185">Reference proteome</keyword>
<evidence type="ECO:0000256" key="2">
    <source>
        <dbReference type="ARBA" id="ARBA00022833"/>
    </source>
</evidence>
<comment type="caution">
    <text evidence="7">The sequence shown here is derived from an EMBL/GenBank/DDBJ whole genome shotgun (WGS) entry which is preliminary data.</text>
</comment>
<dbReference type="Proteomes" id="UP000051638">
    <property type="component" value="Unassembled WGS sequence"/>
</dbReference>
<dbReference type="GO" id="GO:0051082">
    <property type="term" value="F:unfolded protein binding"/>
    <property type="evidence" value="ECO:0007669"/>
    <property type="project" value="UniProtKB-UniRule"/>
</dbReference>
<dbReference type="InterPro" id="IPR016154">
    <property type="entry name" value="Heat_shock_Hsp33_C"/>
</dbReference>
<comment type="PTM">
    <text evidence="6">Under oxidizing conditions two disulfide bonds are formed involving the reactive cysteines. Under reducing conditions zinc is bound to the reactive cysteines and the protein is inactive.</text>
</comment>
<dbReference type="InterPro" id="IPR016153">
    <property type="entry name" value="Heat_shock_Hsp33_N"/>
</dbReference>
<dbReference type="CDD" id="cd00498">
    <property type="entry name" value="Hsp33"/>
    <property type="match status" value="1"/>
</dbReference>
<dbReference type="HAMAP" id="MF_00117">
    <property type="entry name" value="HslO"/>
    <property type="match status" value="1"/>
</dbReference>
<accession>A0A0R2DG67</accession>
<dbReference type="PIRSF" id="PIRSF005261">
    <property type="entry name" value="Heat_shock_Hsp33"/>
    <property type="match status" value="1"/>
</dbReference>
<evidence type="ECO:0000256" key="4">
    <source>
        <dbReference type="ARBA" id="ARBA00023186"/>
    </source>
</evidence>
<keyword evidence="4 6" id="KW-0143">Chaperone</keyword>
<feature type="disulfide bond" description="Redox-active" evidence="6">
    <location>
        <begin position="276"/>
        <end position="279"/>
    </location>
</feature>
<feature type="disulfide bond" description="Redox-active" evidence="6">
    <location>
        <begin position="243"/>
        <end position="245"/>
    </location>
</feature>
<dbReference type="AlphaFoldDB" id="A0A0R2DG67"/>
<keyword evidence="3 6" id="KW-1015">Disulfide bond</keyword>
<dbReference type="GO" id="GO:0042026">
    <property type="term" value="P:protein refolding"/>
    <property type="evidence" value="ECO:0007669"/>
    <property type="project" value="TreeGrafter"/>
</dbReference>
<dbReference type="SUPFAM" id="SSF118352">
    <property type="entry name" value="HSP33 redox switch-like"/>
    <property type="match status" value="1"/>
</dbReference>
<dbReference type="Gene3D" id="3.55.30.10">
    <property type="entry name" value="Hsp33 domain"/>
    <property type="match status" value="1"/>
</dbReference>
<keyword evidence="5 6" id="KW-0676">Redox-active center</keyword>
<dbReference type="EMBL" id="AYYI01000007">
    <property type="protein sequence ID" value="KRM99718.1"/>
    <property type="molecule type" value="Genomic_DNA"/>
</dbReference>